<accession>A0A162BI57</accession>
<keyword evidence="1" id="KW-0472">Membrane</keyword>
<dbReference type="AlphaFoldDB" id="A0A162BI57"/>
<proteinExistence type="predicted"/>
<dbReference type="PATRIC" id="fig|1365257.3.peg.3996"/>
<feature type="transmembrane region" description="Helical" evidence="1">
    <location>
        <begin position="43"/>
        <end position="62"/>
    </location>
</feature>
<protein>
    <recommendedName>
        <fullName evidence="4">DUF304 domain-containing protein</fullName>
    </recommendedName>
</protein>
<keyword evidence="1" id="KW-1133">Transmembrane helix</keyword>
<gene>
    <name evidence="2" type="ORF">N478_25380</name>
</gene>
<feature type="transmembrane region" description="Helical" evidence="1">
    <location>
        <begin position="12"/>
        <end position="31"/>
    </location>
</feature>
<evidence type="ECO:0000256" key="1">
    <source>
        <dbReference type="SAM" id="Phobius"/>
    </source>
</evidence>
<evidence type="ECO:0000313" key="3">
    <source>
        <dbReference type="Proteomes" id="UP000076661"/>
    </source>
</evidence>
<dbReference type="Proteomes" id="UP000076661">
    <property type="component" value="Unassembled WGS sequence"/>
</dbReference>
<dbReference type="EMBL" id="AUXX01000040">
    <property type="protein sequence ID" value="KZN62371.1"/>
    <property type="molecule type" value="Genomic_DNA"/>
</dbReference>
<reference evidence="2 3" key="1">
    <citation type="submission" date="2013-07" db="EMBL/GenBank/DDBJ databases">
        <title>Comparative Genomic and Metabolomic Analysis of Twelve Strains of Pseudoalteromonas luteoviolacea.</title>
        <authorList>
            <person name="Vynne N.G."/>
            <person name="Mansson M."/>
            <person name="Gram L."/>
        </authorList>
    </citation>
    <scope>NUCLEOTIDE SEQUENCE [LARGE SCALE GENOMIC DNA]</scope>
    <source>
        <strain evidence="2 3">S4060-1</strain>
    </source>
</reference>
<sequence length="136" mass="15414">MKELRLQVNTLFYFVLATLSVVLLSLAKLFFDLQLSQIAAVQFFIAIVATLAVSVHFIFALSGQKCVTICNQGLSHFNVFGRRRFIPSEEIIRLDTKSVLGLKAIQIHTQEKRITLLAFKITKKQKKTLQQLGYLA</sequence>
<evidence type="ECO:0008006" key="4">
    <source>
        <dbReference type="Google" id="ProtNLM"/>
    </source>
</evidence>
<organism evidence="2 3">
    <name type="scientific">Pseudoalteromonas luteoviolacea S4060-1</name>
    <dbReference type="NCBI Taxonomy" id="1365257"/>
    <lineage>
        <taxon>Bacteria</taxon>
        <taxon>Pseudomonadati</taxon>
        <taxon>Pseudomonadota</taxon>
        <taxon>Gammaproteobacteria</taxon>
        <taxon>Alteromonadales</taxon>
        <taxon>Pseudoalteromonadaceae</taxon>
        <taxon>Pseudoalteromonas</taxon>
    </lineage>
</organism>
<comment type="caution">
    <text evidence="2">The sequence shown here is derived from an EMBL/GenBank/DDBJ whole genome shotgun (WGS) entry which is preliminary data.</text>
</comment>
<keyword evidence="1" id="KW-0812">Transmembrane</keyword>
<dbReference type="RefSeq" id="WP_063371970.1">
    <property type="nucleotide sequence ID" value="NZ_AUXX01000040.1"/>
</dbReference>
<name>A0A162BI57_9GAMM</name>
<evidence type="ECO:0000313" key="2">
    <source>
        <dbReference type="EMBL" id="KZN62371.1"/>
    </source>
</evidence>